<dbReference type="EMBL" id="JAGSYN010000107">
    <property type="protein sequence ID" value="KAG7664107.1"/>
    <property type="molecule type" value="Genomic_DNA"/>
</dbReference>
<evidence type="ECO:0000256" key="3">
    <source>
        <dbReference type="ARBA" id="ARBA00022771"/>
    </source>
</evidence>
<comment type="subunit">
    <text evidence="10 11">Component of the 1.8 MDa SAGA transcription coactivator-HAT complex. SAGA is built of 5 distinct domains with specialized functions. Within the SAGA complex, SUS1, SGF11, SGF73 and UBP8 form an additional subcomplex of SAGA called the DUB module (deubiquitination module). Interacts directly with SGF73, SUS1 and UBP8.</text>
</comment>
<keyword evidence="6 10" id="KW-0805">Transcription regulation</keyword>
<dbReference type="Pfam" id="PF08209">
    <property type="entry name" value="Sgf11"/>
    <property type="match status" value="1"/>
</dbReference>
<keyword evidence="8 10" id="KW-0804">Transcription</keyword>
<comment type="domain">
    <text evidence="10">The C-terminal SGF11-type zinc-finger domain together with the C-terminal catalytic domain of UBP8 forms the 'catalytic lobe' of the SAGA deubiquitination module.</text>
</comment>
<evidence type="ECO:0000256" key="6">
    <source>
        <dbReference type="ARBA" id="ARBA00023015"/>
    </source>
</evidence>
<organism evidence="13 14">
    <name type="scientific">[Candida] subhashii</name>
    <dbReference type="NCBI Taxonomy" id="561895"/>
    <lineage>
        <taxon>Eukaryota</taxon>
        <taxon>Fungi</taxon>
        <taxon>Dikarya</taxon>
        <taxon>Ascomycota</taxon>
        <taxon>Saccharomycotina</taxon>
        <taxon>Pichiomycetes</taxon>
        <taxon>Debaryomycetaceae</taxon>
        <taxon>Spathaspora</taxon>
    </lineage>
</organism>
<dbReference type="AlphaFoldDB" id="A0A8J5QJA8"/>
<dbReference type="GO" id="GO:0003713">
    <property type="term" value="F:transcription coactivator activity"/>
    <property type="evidence" value="ECO:0007669"/>
    <property type="project" value="UniProtKB-UniRule"/>
</dbReference>
<dbReference type="GO" id="GO:0000124">
    <property type="term" value="C:SAGA complex"/>
    <property type="evidence" value="ECO:0007669"/>
    <property type="project" value="UniProtKB-UniRule"/>
</dbReference>
<evidence type="ECO:0000256" key="8">
    <source>
        <dbReference type="ARBA" id="ARBA00023163"/>
    </source>
</evidence>
<keyword evidence="3 10" id="KW-0863">Zinc-finger</keyword>
<comment type="domain">
    <text evidence="10">The long N-terminal helix forms part of the 'assembly lobe' of the SAGA deubiquitination module.</text>
</comment>
<keyword evidence="9 10" id="KW-0539">Nucleus</keyword>
<dbReference type="InterPro" id="IPR013246">
    <property type="entry name" value="SAGA_su_Sgf11"/>
</dbReference>
<protein>
    <recommendedName>
        <fullName evidence="10 11">SAGA-associated factor 11</fullName>
    </recommendedName>
</protein>
<evidence type="ECO:0000256" key="11">
    <source>
        <dbReference type="RuleBase" id="RU261113"/>
    </source>
</evidence>
<evidence type="ECO:0000256" key="1">
    <source>
        <dbReference type="ARBA" id="ARBA00004123"/>
    </source>
</evidence>
<dbReference type="GO" id="GO:0008270">
    <property type="term" value="F:zinc ion binding"/>
    <property type="evidence" value="ECO:0007669"/>
    <property type="project" value="UniProtKB-UniRule"/>
</dbReference>
<keyword evidence="4 10" id="KW-0862">Zinc</keyword>
<evidence type="ECO:0000256" key="9">
    <source>
        <dbReference type="ARBA" id="ARBA00023242"/>
    </source>
</evidence>
<sequence length="139" mass="15545">MTDNPVTFQQVVCSTTCDGNTPRPQDSDQFSGNTSRGPITQYAESILQDMLTNIVKQQTLTTIANHISIERETAGNHDENFPHITNLQVGSTLDIFGQDKNKLKVAETSRYFPCENCGRKIAGGRFASHVNKCLERRRK</sequence>
<evidence type="ECO:0000256" key="4">
    <source>
        <dbReference type="ARBA" id="ARBA00022833"/>
    </source>
</evidence>
<dbReference type="Proteomes" id="UP000694255">
    <property type="component" value="Unassembled WGS sequence"/>
</dbReference>
<evidence type="ECO:0000313" key="13">
    <source>
        <dbReference type="EMBL" id="KAG7664107.1"/>
    </source>
</evidence>
<feature type="region of interest" description="Disordered" evidence="12">
    <location>
        <begin position="18"/>
        <end position="37"/>
    </location>
</feature>
<gene>
    <name evidence="10" type="primary">SGF11</name>
    <name evidence="13" type="ORF">J8A68_002361</name>
</gene>
<comment type="similarity">
    <text evidence="10 11">Belongs to the SGF11 family.</text>
</comment>
<comment type="function">
    <text evidence="10 11">Functions as component of the transcription regulatory histone acetylation (HAT) complex SAGA. At the promoters, SAGA is required for recruitment of the basal transcription machinery. It influences RNA polymerase II transcriptional activity through different activities such as TBP interaction and promoter selectivity, interaction with transcription activators, and chromatin modification through histone acetylation and deubiquitination. SAGA acetylates nucleosomal histone H3 to some extent (to form H3K9ac, H3K14ac, H3K18ac and H3K23ac). SAGA interacts with DNA via upstream activating sequences (UASs). Involved in transcriptional regulation of a subset of SAGA-regulated genes. Within the SAGA complex, participates in a subcomplex, that specifically deubiquitinates histones H2B.</text>
</comment>
<dbReference type="HAMAP" id="MF_03047">
    <property type="entry name" value="Sgf11"/>
    <property type="match status" value="1"/>
</dbReference>
<accession>A0A8J5QJA8</accession>
<keyword evidence="5 10" id="KW-0156">Chromatin regulator</keyword>
<evidence type="ECO:0000313" key="14">
    <source>
        <dbReference type="Proteomes" id="UP000694255"/>
    </source>
</evidence>
<keyword evidence="14" id="KW-1185">Reference proteome</keyword>
<evidence type="ECO:0000256" key="7">
    <source>
        <dbReference type="ARBA" id="ARBA00023159"/>
    </source>
</evidence>
<reference evidence="13 14" key="1">
    <citation type="journal article" date="2021" name="DNA Res.">
        <title>Genome analysis of Candida subhashii reveals its hybrid nature and dual mitochondrial genome conformations.</title>
        <authorList>
            <person name="Mixao V."/>
            <person name="Hegedusova E."/>
            <person name="Saus E."/>
            <person name="Pryszcz L.P."/>
            <person name="Cillingova A."/>
            <person name="Nosek J."/>
            <person name="Gabaldon T."/>
        </authorList>
    </citation>
    <scope>NUCLEOTIDE SEQUENCE [LARGE SCALE GENOMIC DNA]</scope>
    <source>
        <strain evidence="13 14">CBS 10753</strain>
    </source>
</reference>
<dbReference type="GO" id="GO:0006325">
    <property type="term" value="P:chromatin organization"/>
    <property type="evidence" value="ECO:0007669"/>
    <property type="project" value="UniProtKB-KW"/>
</dbReference>
<dbReference type="GO" id="GO:0071819">
    <property type="term" value="C:DUBm complex"/>
    <property type="evidence" value="ECO:0007669"/>
    <property type="project" value="UniProtKB-UniRule"/>
</dbReference>
<keyword evidence="2 10" id="KW-0479">Metal-binding</keyword>
<evidence type="ECO:0000256" key="2">
    <source>
        <dbReference type="ARBA" id="ARBA00022723"/>
    </source>
</evidence>
<name>A0A8J5QJA8_9ASCO</name>
<evidence type="ECO:0000256" key="12">
    <source>
        <dbReference type="SAM" id="MobiDB-lite"/>
    </source>
</evidence>
<dbReference type="OrthoDB" id="21557at2759"/>
<evidence type="ECO:0000256" key="10">
    <source>
        <dbReference type="HAMAP-Rule" id="MF_03047"/>
    </source>
</evidence>
<comment type="caution">
    <text evidence="13">The sequence shown here is derived from an EMBL/GenBank/DDBJ whole genome shotgun (WGS) entry which is preliminary data.</text>
</comment>
<proteinExistence type="inferred from homology"/>
<feature type="zinc finger region" description="SGF11-type" evidence="10">
    <location>
        <begin position="112"/>
        <end position="133"/>
    </location>
</feature>
<evidence type="ECO:0000256" key="5">
    <source>
        <dbReference type="ARBA" id="ARBA00022853"/>
    </source>
</evidence>
<keyword evidence="7 10" id="KW-0010">Activator</keyword>
<comment type="subcellular location">
    <subcellularLocation>
        <location evidence="1 10 11">Nucleus</location>
    </subcellularLocation>
</comment>